<name>A0A0C7N7E5_9SACH</name>
<dbReference type="Proteomes" id="UP000054304">
    <property type="component" value="Unassembled WGS sequence"/>
</dbReference>
<organism evidence="2 3">
    <name type="scientific">Lachancea lanzarotensis</name>
    <dbReference type="NCBI Taxonomy" id="1245769"/>
    <lineage>
        <taxon>Eukaryota</taxon>
        <taxon>Fungi</taxon>
        <taxon>Dikarya</taxon>
        <taxon>Ascomycota</taxon>
        <taxon>Saccharomycotina</taxon>
        <taxon>Saccharomycetes</taxon>
        <taxon>Saccharomycetales</taxon>
        <taxon>Saccharomycetaceae</taxon>
        <taxon>Lachancea</taxon>
    </lineage>
</organism>
<proteinExistence type="predicted"/>
<feature type="region of interest" description="Disordered" evidence="1">
    <location>
        <begin position="151"/>
        <end position="197"/>
    </location>
</feature>
<sequence>MIAGDSSLEILGARCPNGDDNKKSEFDVIELTSGIEESSVIECVAKTREYPSSPKLPKSSPVKAFSSHKGTHNDSAELSCTFLNDTSINTDPAAEKGAGDLDGGAPIDGLNTDMLEDSSPVRAQLLTKRKNVLEQVLSEDHLSFSDIHDGASSSLQGSPGGLTLSGLGSKWSQKVDSQRLGHSRTSQRKPIGNETPKSLEKNVLKEVKAKALFVQSSPSTFDDSLAKTGENTEHVGHQIYPNQCDSIGADAIVESTPPCKSSTGSPRRTGLYISKKRRLDTNTERLDPDSEDSSPAKFTAFIVNSRFFSDEESRNEISKFQTTAAGKKMFNAANKLIKDVNILKAEMILDVDELLYQEFASDGIDLKTEVQPAQIIHLHDVKPLIKLRRRCNSIFDLKHGLFYPRPEKIVSENVSIMFYNALEFFHLHCTGKSRLLHFIQETKSANTLVIITLYGREDLIKGIQNMENRRFRQQVEEELHGSKKNRHRTKSKKLEMLEELGITIEDVDRYTDDIAVKYGVHFFTVESKRDFIPWLNSLITVVGRKRYDPAVRHQEWSHVTMRSAQDPRDSLWKTLEQLDQMTTLKAQRVISVYQNFQHLYNDVEKGYLTCGDDGNPLMASASEKAMVALLTSDNPDDLVYMS</sequence>
<feature type="region of interest" description="Disordered" evidence="1">
    <location>
        <begin position="50"/>
        <end position="73"/>
    </location>
</feature>
<dbReference type="OrthoDB" id="343092at2759"/>
<gene>
    <name evidence="2" type="ORF">LALA0_S09e03862g</name>
</gene>
<feature type="compositionally biased region" description="Low complexity" evidence="1">
    <location>
        <begin position="51"/>
        <end position="61"/>
    </location>
</feature>
<protein>
    <submittedName>
        <fullName evidence="2">LALA0S09e03862g1_1</fullName>
    </submittedName>
</protein>
<accession>A0A0C7N7E5</accession>
<dbReference type="AlphaFoldDB" id="A0A0C7N7E5"/>
<dbReference type="EMBL" id="LN736368">
    <property type="protein sequence ID" value="CEP63848.1"/>
    <property type="molecule type" value="Genomic_DNA"/>
</dbReference>
<dbReference type="STRING" id="1245769.A0A0C7N7E5"/>
<dbReference type="HOGENOM" id="CLU_023637_0_0_1"/>
<keyword evidence="3" id="KW-1185">Reference proteome</keyword>
<reference evidence="2 3" key="1">
    <citation type="submission" date="2014-12" db="EMBL/GenBank/DDBJ databases">
        <authorList>
            <person name="Neuveglise Cecile"/>
        </authorList>
    </citation>
    <scope>NUCLEOTIDE SEQUENCE [LARGE SCALE GENOMIC DNA]</scope>
    <source>
        <strain evidence="2 3">CBS 12615</strain>
    </source>
</reference>
<dbReference type="RefSeq" id="XP_022630060.1">
    <property type="nucleotide sequence ID" value="XM_022770751.1"/>
</dbReference>
<evidence type="ECO:0000313" key="3">
    <source>
        <dbReference type="Proteomes" id="UP000054304"/>
    </source>
</evidence>
<dbReference type="GeneID" id="34687369"/>
<evidence type="ECO:0000256" key="1">
    <source>
        <dbReference type="SAM" id="MobiDB-lite"/>
    </source>
</evidence>
<evidence type="ECO:0000313" key="2">
    <source>
        <dbReference type="EMBL" id="CEP63848.1"/>
    </source>
</evidence>
<feature type="compositionally biased region" description="Low complexity" evidence="1">
    <location>
        <begin position="151"/>
        <end position="169"/>
    </location>
</feature>